<dbReference type="RefSeq" id="WP_344511762.1">
    <property type="nucleotide sequence ID" value="NZ_BAAAQD010000029.1"/>
</dbReference>
<dbReference type="SUPFAM" id="SSF48452">
    <property type="entry name" value="TPR-like"/>
    <property type="match status" value="3"/>
</dbReference>
<comment type="caution">
    <text evidence="4">The sequence shown here is derived from an EMBL/GenBank/DDBJ whole genome shotgun (WGS) entry which is preliminary data.</text>
</comment>
<evidence type="ECO:0000313" key="5">
    <source>
        <dbReference type="Proteomes" id="UP001501470"/>
    </source>
</evidence>
<dbReference type="Proteomes" id="UP001501470">
    <property type="component" value="Unassembled WGS sequence"/>
</dbReference>
<dbReference type="PANTHER" id="PTHR47691">
    <property type="entry name" value="REGULATOR-RELATED"/>
    <property type="match status" value="1"/>
</dbReference>
<evidence type="ECO:0008006" key="6">
    <source>
        <dbReference type="Google" id="ProtNLM"/>
    </source>
</evidence>
<dbReference type="InterPro" id="IPR027417">
    <property type="entry name" value="P-loop_NTPase"/>
</dbReference>
<proteinExistence type="predicted"/>
<dbReference type="InterPro" id="IPR045794">
    <property type="entry name" value="Trypco1"/>
</dbReference>
<feature type="domain" description="Trypsin-co-occurring" evidence="3">
    <location>
        <begin position="1604"/>
        <end position="1695"/>
    </location>
</feature>
<dbReference type="InterPro" id="IPR024983">
    <property type="entry name" value="CHAT_dom"/>
</dbReference>
<feature type="domain" description="CHAT" evidence="2">
    <location>
        <begin position="266"/>
        <end position="550"/>
    </location>
</feature>
<dbReference type="Pfam" id="PF12770">
    <property type="entry name" value="CHAT"/>
    <property type="match status" value="1"/>
</dbReference>
<sequence length="1699" mass="180667">MNQPVEAMPGYLGRLLDDRGTQAGTVFQLRPGILVTAWDPLDAIGCGSPGNVCQVRAPGSDDPRPATVHAVDELRNLAVLTCASSLAASAVGLAASASVRPGSVVVAGSPPRLAVWQGRVGRADQVGFERLYAPGVIAAMAGAPVRRPRDDRVVGVLTTRSGGGSWTRLRDTVWVAPVEDIVALLDGLADVTVTGDGALDALLSIDDTTVRLTAPDVDVSAGHRGVRPGLRNALHDMGRERSRYRPTAEVPGTGGAPEIRNAVLRRAGTLLARSFLPPVVSDALAALVRGADAQQAALRLAIDAGPFAELPWEAMPEPGSAIPLALHPRVSVYRQGPAREPAPLPGPLRIVAAVAAPDGPDALVRDHEREVGAVFDAVREARHDAAQVVVVPYATTAAIRAALDGRVHVLHLSAHGAPGVLMLEDEEGAPRLADAATLLAEAIPPGAVPPVIALAACSSGVVRENFGLSFAAELTARGAHAVIATQTAVSDPYTTRVFAHVYAQLAAEANFDVVAAFTRARRLAHEELAGSPDPADRRLADREEWSAFTIVACAPEVPVVDVVATRRELPPPVPDVGWLLARPVGEFVGRRDEQRRLPALLERDATAGMVLHGIGGVGKTTLAAELVRRCSERFPKWLLVTCVGAVSVEQVLSAIAQALQVDGGVLLAQSARALLQGNISWQERFDRLRREVFLTTAVLLVLDGFDENLVPAGDGGWEPGEPVLAALLAEWVKGPGRSRVLITSRHRFSLPGGVEDRLHWHDVGPLPGADAGKLLRSLSGLGRYADDADARERIWRAVGGHPRALEYADALLAGGLGRFVDVTSRLRAAATQQALAGDRDLDGALADAVALAADDARVAHLIDGLERFPGAAELLAGISVYRTPVDDDALLFQVGTPTPGQNRTALAAAITDVLQSHRLRAEDLPAALARTERLAAAFAGTGWLPAADRERVGRLLTEYHESRRPPFQAQADLPDLLSRLITSGLVTRVPEGLVMTYPWVSAVLQERLRLTGRPLDVGHAHRAAARYWRWRVEVRPQDPAADLRDLQEARHHLFEAADADAAAEITEHICAALHARGAWDLEKSLLLDTLDRLPADAPRRPLFTGQLGVLAQERGNHDEADRWYRQALDGLLDRDDEAGVAGVRRQLGALAQARGSAREAEDWYRAALQGFEAIGDVSGQAGVRHQLGLLAHAGGRERDAVERYHAALLGFEELDDRAGEAAVHHQLGVLAQGHGRLDEAQGLYERAVRTTEELGDRPGLAAALHQLAALASERGEADEAGRRLQESLDVLAADDDRSGAAAGQHLLGVLAQQLGDYDEAAWRYDAASGLAGQLSDRVAGAAAAHQRGVVAHLHGDHATAERWYLEALRTNDDASNLGSAGHSRYQLGRLAHDLGNLGEAEEHHRAAAETFAGLGRWALATRSHVELARLANEHGDSSDARRRFNRAREHFESLEDWAGVALTLIQLGRLAQQDGHSDLAERYYAQALGISQRLDDPLGTAIAETQLALLAEDDGDLTAAVRRQVAALTIRADLDIPDAVSNVESLVRLRARLGAGQFDRQVREHFTPASATLLLDLIEERAALLPAAPPAGPPELVLHPAAGGVPVMVRISPGALLAASPDRVQAQLRAAYEQAERSILAVAESVAGTIARLAGPGPTSELREVRVEFGVHVSADGQAELVRGTAPATLTVTLTHGAR</sequence>
<dbReference type="PANTHER" id="PTHR47691:SF3">
    <property type="entry name" value="HTH-TYPE TRANSCRIPTIONAL REGULATOR RV0890C-RELATED"/>
    <property type="match status" value="1"/>
</dbReference>
<feature type="domain" description="NACHT" evidence="1">
    <location>
        <begin position="609"/>
        <end position="776"/>
    </location>
</feature>
<evidence type="ECO:0000259" key="2">
    <source>
        <dbReference type="Pfam" id="PF12770"/>
    </source>
</evidence>
<dbReference type="InterPro" id="IPR007111">
    <property type="entry name" value="NACHT_NTPase"/>
</dbReference>
<dbReference type="Pfam" id="PF19493">
    <property type="entry name" value="Trypco1"/>
    <property type="match status" value="1"/>
</dbReference>
<evidence type="ECO:0000259" key="1">
    <source>
        <dbReference type="Pfam" id="PF05729"/>
    </source>
</evidence>
<reference evidence="5" key="1">
    <citation type="journal article" date="2019" name="Int. J. Syst. Evol. Microbiol.">
        <title>The Global Catalogue of Microorganisms (GCM) 10K type strain sequencing project: providing services to taxonomists for standard genome sequencing and annotation.</title>
        <authorList>
            <consortium name="The Broad Institute Genomics Platform"/>
            <consortium name="The Broad Institute Genome Sequencing Center for Infectious Disease"/>
            <person name="Wu L."/>
            <person name="Ma J."/>
        </authorList>
    </citation>
    <scope>NUCLEOTIDE SEQUENCE [LARGE SCALE GENOMIC DNA]</scope>
    <source>
        <strain evidence="5">JCM 15933</strain>
    </source>
</reference>
<keyword evidence="5" id="KW-1185">Reference proteome</keyword>
<name>A0ABP4NGR5_9ACTN</name>
<organism evidence="4 5">
    <name type="scientific">Dactylosporangium maewongense</name>
    <dbReference type="NCBI Taxonomy" id="634393"/>
    <lineage>
        <taxon>Bacteria</taxon>
        <taxon>Bacillati</taxon>
        <taxon>Actinomycetota</taxon>
        <taxon>Actinomycetes</taxon>
        <taxon>Micromonosporales</taxon>
        <taxon>Micromonosporaceae</taxon>
        <taxon>Dactylosporangium</taxon>
    </lineage>
</organism>
<dbReference type="SMART" id="SM00028">
    <property type="entry name" value="TPR"/>
    <property type="match status" value="8"/>
</dbReference>
<dbReference type="Pfam" id="PF05729">
    <property type="entry name" value="NACHT"/>
    <property type="match status" value="1"/>
</dbReference>
<dbReference type="Pfam" id="PF13424">
    <property type="entry name" value="TPR_12"/>
    <property type="match status" value="1"/>
</dbReference>
<dbReference type="Gene3D" id="3.40.50.300">
    <property type="entry name" value="P-loop containing nucleotide triphosphate hydrolases"/>
    <property type="match status" value="1"/>
</dbReference>
<dbReference type="EMBL" id="BAAAQD010000029">
    <property type="protein sequence ID" value="GAA1560459.1"/>
    <property type="molecule type" value="Genomic_DNA"/>
</dbReference>
<evidence type="ECO:0000259" key="3">
    <source>
        <dbReference type="Pfam" id="PF19493"/>
    </source>
</evidence>
<dbReference type="InterPro" id="IPR011990">
    <property type="entry name" value="TPR-like_helical_dom_sf"/>
</dbReference>
<accession>A0ABP4NGR5</accession>
<dbReference type="NCBIfam" id="NF041216">
    <property type="entry name" value="CU044_2847_fam"/>
    <property type="match status" value="1"/>
</dbReference>
<dbReference type="SUPFAM" id="SSF52540">
    <property type="entry name" value="P-loop containing nucleoside triphosphate hydrolases"/>
    <property type="match status" value="1"/>
</dbReference>
<dbReference type="Gene3D" id="1.25.40.10">
    <property type="entry name" value="Tetratricopeptide repeat domain"/>
    <property type="match status" value="2"/>
</dbReference>
<evidence type="ECO:0000313" key="4">
    <source>
        <dbReference type="EMBL" id="GAA1560459.1"/>
    </source>
</evidence>
<gene>
    <name evidence="4" type="ORF">GCM10009827_097140</name>
</gene>
<protein>
    <recommendedName>
        <fullName evidence="6">CHAT domain-containing protein</fullName>
    </recommendedName>
</protein>
<dbReference type="InterPro" id="IPR019734">
    <property type="entry name" value="TPR_rpt"/>
</dbReference>